<sequence>MKRFFLLLAVWGAIGTLSGCLVAPVSDRGVYYQRAIPYEQPPSYYYEPAPSVEYVGPPLLPTFLWFGATWHWSEHRHAGPSPFHRGYRGGGRR</sequence>
<name>A0A1H9LGW7_9BURK</name>
<reference evidence="1 2" key="1">
    <citation type="submission" date="2016-10" db="EMBL/GenBank/DDBJ databases">
        <authorList>
            <person name="de Groot N.N."/>
        </authorList>
    </citation>
    <scope>NUCLEOTIDE SEQUENCE [LARGE SCALE GENOMIC DNA]</scope>
    <source>
        <strain evidence="1 2">ATCC 35958</strain>
    </source>
</reference>
<evidence type="ECO:0000313" key="2">
    <source>
        <dbReference type="Proteomes" id="UP000199766"/>
    </source>
</evidence>
<dbReference type="STRING" id="180197.SAMN02982919_01763"/>
<protein>
    <recommendedName>
        <fullName evidence="3">YXWGXW repeat-containing protein</fullName>
    </recommendedName>
</protein>
<dbReference type="RefSeq" id="WP_143059608.1">
    <property type="nucleotide sequence ID" value="NZ_FOGD01000004.1"/>
</dbReference>
<dbReference type="Proteomes" id="UP000199766">
    <property type="component" value="Unassembled WGS sequence"/>
</dbReference>
<dbReference type="PROSITE" id="PS51257">
    <property type="entry name" value="PROKAR_LIPOPROTEIN"/>
    <property type="match status" value="1"/>
</dbReference>
<proteinExistence type="predicted"/>
<gene>
    <name evidence="1" type="ORF">SAMN02982919_01763</name>
</gene>
<organism evidence="1 2">
    <name type="scientific">Giesbergeria anulus</name>
    <dbReference type="NCBI Taxonomy" id="180197"/>
    <lineage>
        <taxon>Bacteria</taxon>
        <taxon>Pseudomonadati</taxon>
        <taxon>Pseudomonadota</taxon>
        <taxon>Betaproteobacteria</taxon>
        <taxon>Burkholderiales</taxon>
        <taxon>Comamonadaceae</taxon>
        <taxon>Giesbergeria</taxon>
    </lineage>
</organism>
<dbReference type="AlphaFoldDB" id="A0A1H9LGW7"/>
<dbReference type="EMBL" id="FOGD01000004">
    <property type="protein sequence ID" value="SER10732.1"/>
    <property type="molecule type" value="Genomic_DNA"/>
</dbReference>
<keyword evidence="2" id="KW-1185">Reference proteome</keyword>
<accession>A0A1H9LGW7</accession>
<evidence type="ECO:0008006" key="3">
    <source>
        <dbReference type="Google" id="ProtNLM"/>
    </source>
</evidence>
<evidence type="ECO:0000313" key="1">
    <source>
        <dbReference type="EMBL" id="SER10732.1"/>
    </source>
</evidence>